<keyword evidence="6" id="KW-0378">Hydrolase</keyword>
<dbReference type="PIRSF" id="PIRSF005814">
    <property type="entry name" value="MutS_YshD"/>
    <property type="match status" value="1"/>
</dbReference>
<comment type="caution">
    <text evidence="6">The sequence shown here is derived from an EMBL/GenBank/DDBJ whole genome shotgun (WGS) entry which is preliminary data.</text>
</comment>
<evidence type="ECO:0000256" key="3">
    <source>
        <dbReference type="ARBA" id="ARBA00023125"/>
    </source>
</evidence>
<dbReference type="GO" id="GO:0045910">
    <property type="term" value="P:negative regulation of DNA recombination"/>
    <property type="evidence" value="ECO:0007669"/>
    <property type="project" value="InterPro"/>
</dbReference>
<keyword evidence="1" id="KW-0547">Nucleotide-binding</keyword>
<feature type="compositionally biased region" description="Polar residues" evidence="4">
    <location>
        <begin position="504"/>
        <end position="528"/>
    </location>
</feature>
<evidence type="ECO:0000259" key="5">
    <source>
        <dbReference type="PROSITE" id="PS00486"/>
    </source>
</evidence>
<evidence type="ECO:0000256" key="1">
    <source>
        <dbReference type="ARBA" id="ARBA00022741"/>
    </source>
</evidence>
<dbReference type="PANTHER" id="PTHR48466">
    <property type="entry name" value="OS10G0509000 PROTEIN-RELATED"/>
    <property type="match status" value="1"/>
</dbReference>
<evidence type="ECO:0000313" key="6">
    <source>
        <dbReference type="EMBL" id="MDR6723518.1"/>
    </source>
</evidence>
<dbReference type="GO" id="GO:0005524">
    <property type="term" value="F:ATP binding"/>
    <property type="evidence" value="ECO:0007669"/>
    <property type="project" value="UniProtKB-KW"/>
</dbReference>
<gene>
    <name evidence="6" type="ORF">J2W91_001970</name>
</gene>
<dbReference type="GO" id="GO:0004519">
    <property type="term" value="F:endonuclease activity"/>
    <property type="evidence" value="ECO:0007669"/>
    <property type="project" value="UniProtKB-KW"/>
</dbReference>
<sequence>MNENTLRTLNYFEIQKNVASCARSYLGKRHAHNMKPMNDVHWIQTRLEETAEAALMLRYGASIPIPSLDGMETIMDLLGTGYLFSERDFSHLAQFLRSCAQLMKYMEGKSEIAPTVSRYAASMMLMESLLSEIERSIHNGRIQDLASKELTRIRKKMMVNEERIKRKLDSLLSKHRSIMQENVISQRHGRTVLPIKKEFRKLVKGSVLDESGSGQTVYIEPVELMSLHSELAALQGDESREEMKILGELTTLTESYNREIALNTETVGILDFLLAKAKYAVTMDGRVVQVNAEGRVQIQRAHHPLMGESMVPLDFTIGTNYRSLIITGPNTGGKTIALKTLGLLTLMMQSGLLVPVGEGGTMSVYSEIAVDIGDGQSMEQALSTFSAHIRNMIGILEQANSSTLVLIDEMASGTDPGEGVGLSIAMLEELHRREATVVATTHFGEIKHFAAATPGFENARMEFDTATLQPLYRLRIGEAGQSYAYAIALKLGMAQHIIDRSKSISDQGIQQSNSSTEKWITEPSSTLSGEAEEDPLIQSDSLLELEGDHHITSQSEQKPHKSSLSHSTEKHPVTDIDKPIVLTNTASLSQSALKSKKPEESEPSVKANVFQKGDRVYIGYLDQTGTVCDVEDARGNIGVILRGRKIKIHKKRLTLHIAADQLYPDNYDLDIVFESKVNRKKRKLMGRKHVEGLQIELPPEQQ</sequence>
<keyword evidence="6" id="KW-0540">Nuclease</keyword>
<dbReference type="InterPro" id="IPR005747">
    <property type="entry name" value="MutS2"/>
</dbReference>
<dbReference type="SMART" id="SM00534">
    <property type="entry name" value="MUTSac"/>
    <property type="match status" value="1"/>
</dbReference>
<dbReference type="SMART" id="SM00533">
    <property type="entry name" value="MUTSd"/>
    <property type="match status" value="1"/>
</dbReference>
<protein>
    <submittedName>
        <fullName evidence="6">DsDNA-specific endonuclease/ATPase MutS2</fullName>
    </submittedName>
</protein>
<dbReference type="InterPro" id="IPR000432">
    <property type="entry name" value="DNA_mismatch_repair_MutS_C"/>
</dbReference>
<dbReference type="GO" id="GO:0016887">
    <property type="term" value="F:ATP hydrolysis activity"/>
    <property type="evidence" value="ECO:0007669"/>
    <property type="project" value="InterPro"/>
</dbReference>
<evidence type="ECO:0000313" key="7">
    <source>
        <dbReference type="Proteomes" id="UP001254832"/>
    </source>
</evidence>
<dbReference type="Gene3D" id="3.40.50.300">
    <property type="entry name" value="P-loop containing nucleotide triphosphate hydrolases"/>
    <property type="match status" value="1"/>
</dbReference>
<reference evidence="6" key="1">
    <citation type="submission" date="2023-07" db="EMBL/GenBank/DDBJ databases">
        <title>Sorghum-associated microbial communities from plants grown in Nebraska, USA.</title>
        <authorList>
            <person name="Schachtman D."/>
        </authorList>
    </citation>
    <scope>NUCLEOTIDE SEQUENCE</scope>
    <source>
        <strain evidence="6">BE80</strain>
    </source>
</reference>
<name>A0AAP5GZH6_PAEAM</name>
<dbReference type="InterPro" id="IPR027417">
    <property type="entry name" value="P-loop_NTPase"/>
</dbReference>
<dbReference type="EMBL" id="JAVDTR010000004">
    <property type="protein sequence ID" value="MDR6723518.1"/>
    <property type="molecule type" value="Genomic_DNA"/>
</dbReference>
<dbReference type="Proteomes" id="UP001254832">
    <property type="component" value="Unassembled WGS sequence"/>
</dbReference>
<proteinExistence type="predicted"/>
<accession>A0AAP5GZH6</accession>
<evidence type="ECO:0000256" key="2">
    <source>
        <dbReference type="ARBA" id="ARBA00022840"/>
    </source>
</evidence>
<feature type="compositionally biased region" description="Polar residues" evidence="4">
    <location>
        <begin position="552"/>
        <end position="566"/>
    </location>
</feature>
<feature type="region of interest" description="Disordered" evidence="4">
    <location>
        <begin position="550"/>
        <end position="578"/>
    </location>
</feature>
<dbReference type="PANTHER" id="PTHR48466:SF2">
    <property type="entry name" value="OS10G0509000 PROTEIN"/>
    <property type="match status" value="1"/>
</dbReference>
<dbReference type="GO" id="GO:0140664">
    <property type="term" value="F:ATP-dependent DNA damage sensor activity"/>
    <property type="evidence" value="ECO:0007669"/>
    <property type="project" value="InterPro"/>
</dbReference>
<feature type="region of interest" description="Disordered" evidence="4">
    <location>
        <begin position="503"/>
        <end position="533"/>
    </location>
</feature>
<evidence type="ECO:0000256" key="4">
    <source>
        <dbReference type="SAM" id="MobiDB-lite"/>
    </source>
</evidence>
<dbReference type="NCBIfam" id="TIGR01069">
    <property type="entry name" value="mutS2"/>
    <property type="match status" value="1"/>
</dbReference>
<keyword evidence="6" id="KW-0255">Endonuclease</keyword>
<dbReference type="GO" id="GO:0030983">
    <property type="term" value="F:mismatched DNA binding"/>
    <property type="evidence" value="ECO:0007669"/>
    <property type="project" value="InterPro"/>
</dbReference>
<organism evidence="6 7">
    <name type="scientific">Paenibacillus amylolyticus</name>
    <dbReference type="NCBI Taxonomy" id="1451"/>
    <lineage>
        <taxon>Bacteria</taxon>
        <taxon>Bacillati</taxon>
        <taxon>Bacillota</taxon>
        <taxon>Bacilli</taxon>
        <taxon>Bacillales</taxon>
        <taxon>Paenibacillaceae</taxon>
        <taxon>Paenibacillus</taxon>
    </lineage>
</organism>
<feature type="compositionally biased region" description="Basic and acidic residues" evidence="4">
    <location>
        <begin position="567"/>
        <end position="578"/>
    </location>
</feature>
<keyword evidence="2" id="KW-0067">ATP-binding</keyword>
<dbReference type="RefSeq" id="WP_310138730.1">
    <property type="nucleotide sequence ID" value="NZ_JAVDTR010000004.1"/>
</dbReference>
<dbReference type="InterPro" id="IPR045076">
    <property type="entry name" value="MutS"/>
</dbReference>
<keyword evidence="3" id="KW-0238">DNA-binding</keyword>
<feature type="domain" description="DNA mismatch repair proteins mutS family" evidence="5">
    <location>
        <begin position="403"/>
        <end position="419"/>
    </location>
</feature>
<dbReference type="InterPro" id="IPR007696">
    <property type="entry name" value="DNA_mismatch_repair_MutS_core"/>
</dbReference>
<dbReference type="Pfam" id="PF00488">
    <property type="entry name" value="MutS_V"/>
    <property type="match status" value="1"/>
</dbReference>
<dbReference type="PROSITE" id="PS00486">
    <property type="entry name" value="DNA_MISMATCH_REPAIR_2"/>
    <property type="match status" value="1"/>
</dbReference>
<dbReference type="AlphaFoldDB" id="A0AAP5GZH6"/>
<dbReference type="GO" id="GO:0006298">
    <property type="term" value="P:mismatch repair"/>
    <property type="evidence" value="ECO:0007669"/>
    <property type="project" value="InterPro"/>
</dbReference>
<dbReference type="InterPro" id="IPR036187">
    <property type="entry name" value="DNA_mismatch_repair_MutS_sf"/>
</dbReference>
<dbReference type="SUPFAM" id="SSF48334">
    <property type="entry name" value="DNA repair protein MutS, domain III"/>
    <property type="match status" value="1"/>
</dbReference>
<dbReference type="SUPFAM" id="SSF52540">
    <property type="entry name" value="P-loop containing nucleoside triphosphate hydrolases"/>
    <property type="match status" value="1"/>
</dbReference>